<evidence type="ECO:0000256" key="1">
    <source>
        <dbReference type="SAM" id="Phobius"/>
    </source>
</evidence>
<protein>
    <submittedName>
        <fullName evidence="2">Uncharacterized protein</fullName>
    </submittedName>
</protein>
<dbReference type="RefSeq" id="WP_251949201.1">
    <property type="nucleotide sequence ID" value="NZ_CP080572.1"/>
</dbReference>
<evidence type="ECO:0000313" key="3">
    <source>
        <dbReference type="Proteomes" id="UP001056425"/>
    </source>
</evidence>
<dbReference type="KEGG" id="thei:K1720_00115"/>
<reference evidence="2 3" key="1">
    <citation type="submission" date="2021-08" db="EMBL/GenBank/DDBJ databases">
        <title>Thermococcus onnuriiensis IOH2.</title>
        <authorList>
            <person name="Park Y.-J."/>
        </authorList>
    </citation>
    <scope>NUCLEOTIDE SEQUENCE [LARGE SCALE GENOMIC DNA]</scope>
    <source>
        <strain evidence="2 3">IOH2</strain>
    </source>
</reference>
<dbReference type="AlphaFoldDB" id="A0A9E7SCF8"/>
<keyword evidence="1" id="KW-1133">Transmembrane helix</keyword>
<dbReference type="Proteomes" id="UP001056425">
    <property type="component" value="Chromosome"/>
</dbReference>
<gene>
    <name evidence="2" type="ORF">K1720_00115</name>
</gene>
<organism evidence="2 3">
    <name type="scientific">Thermococcus argininiproducens</name>
    <dbReference type="NCBI Taxonomy" id="2866384"/>
    <lineage>
        <taxon>Archaea</taxon>
        <taxon>Methanobacteriati</taxon>
        <taxon>Methanobacteriota</taxon>
        <taxon>Thermococci</taxon>
        <taxon>Thermococcales</taxon>
        <taxon>Thermococcaceae</taxon>
        <taxon>Thermococcus</taxon>
    </lineage>
</organism>
<evidence type="ECO:0000313" key="2">
    <source>
        <dbReference type="EMBL" id="USG99933.1"/>
    </source>
</evidence>
<dbReference type="GeneID" id="72776700"/>
<dbReference type="EMBL" id="CP080572">
    <property type="protein sequence ID" value="USG99933.1"/>
    <property type="molecule type" value="Genomic_DNA"/>
</dbReference>
<accession>A0A9E7SCF8</accession>
<proteinExistence type="predicted"/>
<keyword evidence="3" id="KW-1185">Reference proteome</keyword>
<name>A0A9E7SCF8_9EURY</name>
<keyword evidence="1" id="KW-0472">Membrane</keyword>
<sequence>MKKQALTFPIIVFILFFGLFFISMKPKNGPELDSYVNPTSKGNLSLSISISPKVLTPNESFNITVMLKNIGNTEVRVLAPMRWISLHIEIYFENGTRIKYTGPRPSLLPPSNENLEILQPREESPNKMEWRTGIFHGKANIKL</sequence>
<keyword evidence="1" id="KW-0812">Transmembrane</keyword>
<feature type="transmembrane region" description="Helical" evidence="1">
    <location>
        <begin position="6"/>
        <end position="24"/>
    </location>
</feature>